<dbReference type="RefSeq" id="WP_085008915.1">
    <property type="nucleotide sequence ID" value="NZ_NAAD01000001.1"/>
</dbReference>
<dbReference type="HAMAP" id="MF_00071">
    <property type="entry name" value="LepA"/>
    <property type="match status" value="1"/>
</dbReference>
<organism evidence="14 15">
    <name type="scientific">Geothermobacter hydrogeniphilus</name>
    <dbReference type="NCBI Taxonomy" id="1969733"/>
    <lineage>
        <taxon>Bacteria</taxon>
        <taxon>Pseudomonadati</taxon>
        <taxon>Thermodesulfobacteriota</taxon>
        <taxon>Desulfuromonadia</taxon>
        <taxon>Desulfuromonadales</taxon>
        <taxon>Geothermobacteraceae</taxon>
        <taxon>Geothermobacter</taxon>
    </lineage>
</organism>
<accession>A0A1X0YEP8</accession>
<dbReference type="CDD" id="cd01890">
    <property type="entry name" value="LepA"/>
    <property type="match status" value="1"/>
</dbReference>
<dbReference type="FunFam" id="3.30.70.2570:FF:000001">
    <property type="entry name" value="Translation factor GUF1, mitochondrial"/>
    <property type="match status" value="1"/>
</dbReference>
<dbReference type="SUPFAM" id="SSF54980">
    <property type="entry name" value="EF-G C-terminal domain-like"/>
    <property type="match status" value="2"/>
</dbReference>
<dbReference type="PROSITE" id="PS00301">
    <property type="entry name" value="G_TR_1"/>
    <property type="match status" value="1"/>
</dbReference>
<dbReference type="CDD" id="cd03709">
    <property type="entry name" value="lepA_C"/>
    <property type="match status" value="1"/>
</dbReference>
<evidence type="ECO:0000256" key="8">
    <source>
        <dbReference type="ARBA" id="ARBA00050293"/>
    </source>
</evidence>
<keyword evidence="5 12" id="KW-0648">Protein biosynthesis</keyword>
<dbReference type="FunFam" id="2.40.30.10:FF:000015">
    <property type="entry name" value="Translation factor GUF1, mitochondrial"/>
    <property type="match status" value="1"/>
</dbReference>
<evidence type="ECO:0000256" key="2">
    <source>
        <dbReference type="ARBA" id="ARBA00022475"/>
    </source>
</evidence>
<evidence type="ECO:0000256" key="10">
    <source>
        <dbReference type="ARBA" id="ARBA00061052"/>
    </source>
</evidence>
<keyword evidence="3 12" id="KW-0547">Nucleotide-binding</keyword>
<gene>
    <name evidence="12" type="primary">lepA</name>
    <name evidence="14" type="ORF">B5V00_01830</name>
</gene>
<dbReference type="Pfam" id="PF03144">
    <property type="entry name" value="GTP_EFTU_D2"/>
    <property type="match status" value="1"/>
</dbReference>
<dbReference type="PANTHER" id="PTHR43512">
    <property type="entry name" value="TRANSLATION FACTOR GUF1-RELATED"/>
    <property type="match status" value="1"/>
</dbReference>
<proteinExistence type="inferred from homology"/>
<dbReference type="PROSITE" id="PS51722">
    <property type="entry name" value="G_TR_2"/>
    <property type="match status" value="1"/>
</dbReference>
<dbReference type="FunFam" id="3.30.70.240:FF:000007">
    <property type="entry name" value="Translation factor GUF1, mitochondrial"/>
    <property type="match status" value="1"/>
</dbReference>
<dbReference type="SUPFAM" id="SSF50447">
    <property type="entry name" value="Translation proteins"/>
    <property type="match status" value="1"/>
</dbReference>
<dbReference type="GO" id="GO:0003924">
    <property type="term" value="F:GTPase activity"/>
    <property type="evidence" value="ECO:0007669"/>
    <property type="project" value="UniProtKB-UniRule"/>
</dbReference>
<keyword evidence="14" id="KW-0251">Elongation factor</keyword>
<evidence type="ECO:0000256" key="6">
    <source>
        <dbReference type="ARBA" id="ARBA00023134"/>
    </source>
</evidence>
<evidence type="ECO:0000256" key="5">
    <source>
        <dbReference type="ARBA" id="ARBA00022917"/>
    </source>
</evidence>
<dbReference type="Gene3D" id="3.30.70.2570">
    <property type="entry name" value="Elongation factor 4, C-terminal domain"/>
    <property type="match status" value="1"/>
</dbReference>
<dbReference type="Gene3D" id="3.30.70.870">
    <property type="entry name" value="Elongation Factor G (Translational Gtpase), domain 3"/>
    <property type="match status" value="1"/>
</dbReference>
<name>A0A1X0YEP8_9BACT</name>
<keyword evidence="2 12" id="KW-1003">Cell membrane</keyword>
<keyword evidence="7 12" id="KW-0472">Membrane</keyword>
<dbReference type="Pfam" id="PF00009">
    <property type="entry name" value="GTP_EFTU"/>
    <property type="match status" value="1"/>
</dbReference>
<evidence type="ECO:0000256" key="9">
    <source>
        <dbReference type="ARBA" id="ARBA00057626"/>
    </source>
</evidence>
<comment type="catalytic activity">
    <reaction evidence="8 12">
        <text>GTP + H2O = GDP + phosphate + H(+)</text>
        <dbReference type="Rhea" id="RHEA:19669"/>
        <dbReference type="ChEBI" id="CHEBI:15377"/>
        <dbReference type="ChEBI" id="CHEBI:15378"/>
        <dbReference type="ChEBI" id="CHEBI:37565"/>
        <dbReference type="ChEBI" id="CHEBI:43474"/>
        <dbReference type="ChEBI" id="CHEBI:58189"/>
        <dbReference type="EC" id="3.6.5.n1"/>
    </reaction>
</comment>
<dbReference type="InterPro" id="IPR013842">
    <property type="entry name" value="LepA_CTD"/>
</dbReference>
<sequence>MNQKYIRNFSIIAHIDHGKSTLADRLLEATGALSDREKTDQFLDKMELERERGITIKAQAVRLTYRADDGHDYIFNLIDTPGHVDFSYEVSRSLAACEGATLVVDASQGVEAQTLANVYLAIDEDLEVFPVLNKIDLPSAEPERVCEEIEDIIGLDTSDAVLASAKEGRGIKEFLEAVVAKIPPPQGDPDAPLKALIFDSWYDSYQGVVSLVRVFDGTLKKGDRIRLMATGSNYEVLKVGAFSPFPVELPQLAAGEVGFVIAGIKNIQDAKVGDTITHDLRRAETPLEGFQEVKPMVFSGLYPIDNGEYDLLRDAMEKLRLNDSSFSFEPENSMALGFGFRCGFLGLLHMEIIQERLEREFGVDLITTAPTVVYQVTSTKGERFAVESANKLPDVQYIEKIEEPFILASIHVPNEFVGAVLALCEEKRGIQREIKYLTANRVMVIYELPLNEIVLDFFDRLKSITRGYASLDYEALDYRESALVRLNILINGEPVDALSLIVHRDKAQYRGRELVARMKEFIPRQQYEVALQAAIGNKVIARETVKALRKDVTAKCYGGDISRKRKLLEKQKEGKKRMKQVGSVELPQEAFLAILKVKEQK</sequence>
<dbReference type="GO" id="GO:0005525">
    <property type="term" value="F:GTP binding"/>
    <property type="evidence" value="ECO:0007669"/>
    <property type="project" value="UniProtKB-UniRule"/>
</dbReference>
<dbReference type="Proteomes" id="UP000193136">
    <property type="component" value="Unassembled WGS sequence"/>
</dbReference>
<comment type="similarity">
    <text evidence="1 12">Belongs to the TRAFAC class translation factor GTPase superfamily. Classic translation factor GTPase family. LepA subfamily.</text>
</comment>
<dbReference type="CDD" id="cd16260">
    <property type="entry name" value="EF4_III"/>
    <property type="match status" value="1"/>
</dbReference>
<dbReference type="NCBIfam" id="TIGR01393">
    <property type="entry name" value="lepA"/>
    <property type="match status" value="1"/>
</dbReference>
<dbReference type="Gene3D" id="3.30.70.240">
    <property type="match status" value="1"/>
</dbReference>
<dbReference type="GO" id="GO:0003746">
    <property type="term" value="F:translation elongation factor activity"/>
    <property type="evidence" value="ECO:0007669"/>
    <property type="project" value="UniProtKB-UniRule"/>
</dbReference>
<dbReference type="Pfam" id="PF06421">
    <property type="entry name" value="LepA_C"/>
    <property type="match status" value="1"/>
</dbReference>
<evidence type="ECO:0000256" key="1">
    <source>
        <dbReference type="ARBA" id="ARBA00005454"/>
    </source>
</evidence>
<dbReference type="InterPro" id="IPR031157">
    <property type="entry name" value="G_TR_CS"/>
</dbReference>
<dbReference type="STRING" id="1969733.B5V00_01830"/>
<dbReference type="InterPro" id="IPR005225">
    <property type="entry name" value="Small_GTP-bd"/>
</dbReference>
<dbReference type="GO" id="GO:0045727">
    <property type="term" value="P:positive regulation of translation"/>
    <property type="evidence" value="ECO:0007669"/>
    <property type="project" value="UniProtKB-UniRule"/>
</dbReference>
<dbReference type="CDD" id="cd03699">
    <property type="entry name" value="EF4_II"/>
    <property type="match status" value="1"/>
</dbReference>
<dbReference type="InterPro" id="IPR038363">
    <property type="entry name" value="LepA_C_sf"/>
</dbReference>
<evidence type="ECO:0000256" key="7">
    <source>
        <dbReference type="ARBA" id="ARBA00023136"/>
    </source>
</evidence>
<dbReference type="Gene3D" id="2.40.30.10">
    <property type="entry name" value="Translation factors"/>
    <property type="match status" value="1"/>
</dbReference>
<dbReference type="InterPro" id="IPR035647">
    <property type="entry name" value="EFG_III/V"/>
</dbReference>
<keyword evidence="15" id="KW-1185">Reference proteome</keyword>
<dbReference type="Gene3D" id="3.40.50.300">
    <property type="entry name" value="P-loop containing nucleotide triphosphate hydrolases"/>
    <property type="match status" value="1"/>
</dbReference>
<dbReference type="GO" id="GO:0005886">
    <property type="term" value="C:plasma membrane"/>
    <property type="evidence" value="ECO:0007669"/>
    <property type="project" value="UniProtKB-SubCell"/>
</dbReference>
<comment type="caution">
    <text evidence="14">The sequence shown here is derived from an EMBL/GenBank/DDBJ whole genome shotgun (WGS) entry which is preliminary data.</text>
</comment>
<evidence type="ECO:0000256" key="3">
    <source>
        <dbReference type="ARBA" id="ARBA00022741"/>
    </source>
</evidence>
<dbReference type="PANTHER" id="PTHR43512:SF4">
    <property type="entry name" value="TRANSLATION FACTOR GUF1 HOMOLOG, CHLOROPLASTIC"/>
    <property type="match status" value="1"/>
</dbReference>
<keyword evidence="4 12" id="KW-0378">Hydrolase</keyword>
<dbReference type="AlphaFoldDB" id="A0A1X0YEP8"/>
<dbReference type="GO" id="GO:0043022">
    <property type="term" value="F:ribosome binding"/>
    <property type="evidence" value="ECO:0007669"/>
    <property type="project" value="UniProtKB-UniRule"/>
</dbReference>
<keyword evidence="6 12" id="KW-0342">GTP-binding</keyword>
<dbReference type="InterPro" id="IPR006297">
    <property type="entry name" value="EF-4"/>
</dbReference>
<dbReference type="NCBIfam" id="TIGR00231">
    <property type="entry name" value="small_GTP"/>
    <property type="match status" value="1"/>
</dbReference>
<feature type="domain" description="Tr-type G" evidence="13">
    <location>
        <begin position="4"/>
        <end position="186"/>
    </location>
</feature>
<comment type="similarity">
    <text evidence="10">Belongs to the GTP-binding elongation factor family. LepA subfamily.</text>
</comment>
<dbReference type="SUPFAM" id="SSF52540">
    <property type="entry name" value="P-loop containing nucleoside triphosphate hydrolases"/>
    <property type="match status" value="1"/>
</dbReference>
<protein>
    <recommendedName>
        <fullName evidence="11 12">Elongation factor 4</fullName>
        <shortName evidence="12">EF-4</shortName>
        <ecNumber evidence="11 12">3.6.5.n1</ecNumber>
    </recommendedName>
    <alternativeName>
        <fullName evidence="12">Ribosomal back-translocase LepA</fullName>
    </alternativeName>
</protein>
<evidence type="ECO:0000256" key="12">
    <source>
        <dbReference type="HAMAP-Rule" id="MF_00071"/>
    </source>
</evidence>
<feature type="binding site" evidence="12">
    <location>
        <begin position="133"/>
        <end position="136"/>
    </location>
    <ligand>
        <name>GTP</name>
        <dbReference type="ChEBI" id="CHEBI:37565"/>
    </ligand>
</feature>
<dbReference type="InterPro" id="IPR004161">
    <property type="entry name" value="EFTu-like_2"/>
</dbReference>
<dbReference type="EC" id="3.6.5.n1" evidence="11 12"/>
<reference evidence="14 15" key="1">
    <citation type="submission" date="2017-03" db="EMBL/GenBank/DDBJ databases">
        <title>Genome sequence of Geothermobacter sp. EPR-M, Deep-Sea Iron Reducer.</title>
        <authorList>
            <person name="Tully B."/>
            <person name="Savalia P."/>
            <person name="Abuyen K."/>
            <person name="Baughan C."/>
            <person name="Romero E."/>
            <person name="Ronkowski C."/>
            <person name="Torres B."/>
            <person name="Tremblay J."/>
            <person name="Trujillo A."/>
            <person name="Tyler M."/>
            <person name="Perez-Rodriguez I."/>
            <person name="Amend J."/>
        </authorList>
    </citation>
    <scope>NUCLEOTIDE SEQUENCE [LARGE SCALE GENOMIC DNA]</scope>
    <source>
        <strain evidence="14 15">EPR-M</strain>
    </source>
</reference>
<dbReference type="InterPro" id="IPR000640">
    <property type="entry name" value="EFG_V-like"/>
</dbReference>
<dbReference type="OrthoDB" id="9801591at2"/>
<dbReference type="InterPro" id="IPR027417">
    <property type="entry name" value="P-loop_NTPase"/>
</dbReference>
<dbReference type="EMBL" id="NAAD01000001">
    <property type="protein sequence ID" value="ORJ63628.1"/>
    <property type="molecule type" value="Genomic_DNA"/>
</dbReference>
<evidence type="ECO:0000256" key="4">
    <source>
        <dbReference type="ARBA" id="ARBA00022801"/>
    </source>
</evidence>
<dbReference type="PRINTS" id="PR00315">
    <property type="entry name" value="ELONGATNFCT"/>
</dbReference>
<feature type="binding site" evidence="12">
    <location>
        <begin position="16"/>
        <end position="21"/>
    </location>
    <ligand>
        <name>GTP</name>
        <dbReference type="ChEBI" id="CHEBI:37565"/>
    </ligand>
</feature>
<dbReference type="FunFam" id="3.40.50.300:FF:000078">
    <property type="entry name" value="Elongation factor 4"/>
    <property type="match status" value="1"/>
</dbReference>
<dbReference type="Pfam" id="PF00679">
    <property type="entry name" value="EFG_C"/>
    <property type="match status" value="1"/>
</dbReference>
<evidence type="ECO:0000313" key="14">
    <source>
        <dbReference type="EMBL" id="ORJ63628.1"/>
    </source>
</evidence>
<dbReference type="InterPro" id="IPR000795">
    <property type="entry name" value="T_Tr_GTP-bd_dom"/>
</dbReference>
<comment type="subcellular location">
    <subcellularLocation>
        <location evidence="12">Cell membrane</location>
        <topology evidence="12">Peripheral membrane protein</topology>
        <orientation evidence="12">Cytoplasmic side</orientation>
    </subcellularLocation>
</comment>
<evidence type="ECO:0000259" key="13">
    <source>
        <dbReference type="PROSITE" id="PS51722"/>
    </source>
</evidence>
<evidence type="ECO:0000256" key="11">
    <source>
        <dbReference type="ARBA" id="ARBA00066744"/>
    </source>
</evidence>
<dbReference type="InterPro" id="IPR009000">
    <property type="entry name" value="Transl_B-barrel_sf"/>
</dbReference>
<dbReference type="FunFam" id="3.30.70.870:FF:000004">
    <property type="entry name" value="Translation factor GUF1, mitochondrial"/>
    <property type="match status" value="1"/>
</dbReference>
<evidence type="ECO:0000313" key="15">
    <source>
        <dbReference type="Proteomes" id="UP000193136"/>
    </source>
</evidence>
<dbReference type="InterPro" id="IPR035654">
    <property type="entry name" value="LepA_IV"/>
</dbReference>
<comment type="function">
    <text evidence="9 12">Required for accurate and efficient protein synthesis under certain stress conditions. May act as a fidelity factor of the translation reaction, by catalyzing a one-codon backward translocation of tRNAs on improperly translocated ribosomes. Back-translocation proceeds from a post-translocation (POST) complex to a pre-translocation (PRE) complex, thus giving elongation factor G a second chance to translocate the tRNAs correctly. Binds to ribosomes in a GTP-dependent manner.</text>
</comment>